<keyword evidence="2" id="KW-0805">Transcription regulation</keyword>
<dbReference type="InterPro" id="IPR000847">
    <property type="entry name" value="LysR_HTH_N"/>
</dbReference>
<dbReference type="EMBL" id="JACHDE010000001">
    <property type="protein sequence ID" value="MBB5398509.1"/>
    <property type="molecule type" value="Genomic_DNA"/>
</dbReference>
<dbReference type="InterPro" id="IPR036390">
    <property type="entry name" value="WH_DNA-bd_sf"/>
</dbReference>
<evidence type="ECO:0000256" key="1">
    <source>
        <dbReference type="ARBA" id="ARBA00009437"/>
    </source>
</evidence>
<dbReference type="SUPFAM" id="SSF53850">
    <property type="entry name" value="Periplasmic binding protein-like II"/>
    <property type="match status" value="1"/>
</dbReference>
<evidence type="ECO:0000256" key="2">
    <source>
        <dbReference type="ARBA" id="ARBA00023015"/>
    </source>
</evidence>
<gene>
    <name evidence="6" type="ORF">HDG41_000545</name>
</gene>
<dbReference type="Pfam" id="PF03466">
    <property type="entry name" value="LysR_substrate"/>
    <property type="match status" value="1"/>
</dbReference>
<dbReference type="InterPro" id="IPR036388">
    <property type="entry name" value="WH-like_DNA-bd_sf"/>
</dbReference>
<keyword evidence="4" id="KW-0804">Transcription</keyword>
<protein>
    <submittedName>
        <fullName evidence="6">DNA-binding transcriptional LysR family regulator</fullName>
    </submittedName>
</protein>
<dbReference type="FunFam" id="1.10.10.10:FF:000001">
    <property type="entry name" value="LysR family transcriptional regulator"/>
    <property type="match status" value="1"/>
</dbReference>
<dbReference type="Proteomes" id="UP000592820">
    <property type="component" value="Unassembled WGS sequence"/>
</dbReference>
<dbReference type="InterPro" id="IPR005119">
    <property type="entry name" value="LysR_subst-bd"/>
</dbReference>
<sequence>MSVENFNGLAAFVRAVETGSFTSAAQTLGTTPSAVSKSIARLEKRLGVRLFQRSTRAFLLSAEGQAYYERVAPLLRGLESAEEVLRSPATATGRLRVSLPGELGRLLLDPLTRQLMTKHPELALDVSVSDRHVDLIRDGFDIAIRAGWLGDSGLHAHTIAELPLVLVAAPGYLREHGTPRRIADLIAHRHVRYRLNGRAYPVIFADGTTVAVDGVFDADSGDAMRVAALNGLGIAQILAIAVRDDLAAGRLRPVLQDQALAAVPVHALHAFGRNIPMRARVFMDFVTAQLVGWKATPAGSVRVAAPRSHLKMRSKRT</sequence>
<dbReference type="RefSeq" id="WP_184225202.1">
    <property type="nucleotide sequence ID" value="NZ_JACHDE010000001.1"/>
</dbReference>
<dbReference type="PROSITE" id="PS50931">
    <property type="entry name" value="HTH_LYSR"/>
    <property type="match status" value="1"/>
</dbReference>
<dbReference type="PANTHER" id="PTHR30537">
    <property type="entry name" value="HTH-TYPE TRANSCRIPTIONAL REGULATOR"/>
    <property type="match status" value="1"/>
</dbReference>
<dbReference type="GO" id="GO:0003677">
    <property type="term" value="F:DNA binding"/>
    <property type="evidence" value="ECO:0007669"/>
    <property type="project" value="UniProtKB-KW"/>
</dbReference>
<comment type="caution">
    <text evidence="6">The sequence shown here is derived from an EMBL/GenBank/DDBJ whole genome shotgun (WGS) entry which is preliminary data.</text>
</comment>
<organism evidence="6 7">
    <name type="scientific">Paraburkholderia youngii</name>
    <dbReference type="NCBI Taxonomy" id="2782701"/>
    <lineage>
        <taxon>Bacteria</taxon>
        <taxon>Pseudomonadati</taxon>
        <taxon>Pseudomonadota</taxon>
        <taxon>Betaproteobacteria</taxon>
        <taxon>Burkholderiales</taxon>
        <taxon>Burkholderiaceae</taxon>
        <taxon>Paraburkholderia</taxon>
    </lineage>
</organism>
<evidence type="ECO:0000256" key="4">
    <source>
        <dbReference type="ARBA" id="ARBA00023163"/>
    </source>
</evidence>
<dbReference type="Gene3D" id="3.40.190.290">
    <property type="match status" value="1"/>
</dbReference>
<proteinExistence type="inferred from homology"/>
<feature type="domain" description="HTH lysR-type" evidence="5">
    <location>
        <begin position="4"/>
        <end position="61"/>
    </location>
</feature>
<dbReference type="SUPFAM" id="SSF46785">
    <property type="entry name" value="Winged helix' DNA-binding domain"/>
    <property type="match status" value="1"/>
</dbReference>
<comment type="similarity">
    <text evidence="1">Belongs to the LysR transcriptional regulatory family.</text>
</comment>
<dbReference type="AlphaFoldDB" id="A0A7W8L189"/>
<dbReference type="Gene3D" id="1.10.10.10">
    <property type="entry name" value="Winged helix-like DNA-binding domain superfamily/Winged helix DNA-binding domain"/>
    <property type="match status" value="1"/>
</dbReference>
<reference evidence="6 7" key="1">
    <citation type="submission" date="2020-08" db="EMBL/GenBank/DDBJ databases">
        <title>Genomic Encyclopedia of Type Strains, Phase IV (KMG-V): Genome sequencing to study the core and pangenomes of soil and plant-associated prokaryotes.</title>
        <authorList>
            <person name="Whitman W."/>
        </authorList>
    </citation>
    <scope>NUCLEOTIDE SEQUENCE [LARGE SCALE GENOMIC DNA]</scope>
    <source>
        <strain evidence="6 7">JPY162</strain>
    </source>
</reference>
<dbReference type="PANTHER" id="PTHR30537:SF5">
    <property type="entry name" value="HTH-TYPE TRANSCRIPTIONAL ACTIVATOR TTDR-RELATED"/>
    <property type="match status" value="1"/>
</dbReference>
<evidence type="ECO:0000256" key="3">
    <source>
        <dbReference type="ARBA" id="ARBA00023125"/>
    </source>
</evidence>
<keyword evidence="3 6" id="KW-0238">DNA-binding</keyword>
<evidence type="ECO:0000313" key="6">
    <source>
        <dbReference type="EMBL" id="MBB5398509.1"/>
    </source>
</evidence>
<name>A0A7W8L189_9BURK</name>
<dbReference type="CDD" id="cd08422">
    <property type="entry name" value="PBP2_CrgA_like"/>
    <property type="match status" value="1"/>
</dbReference>
<dbReference type="PRINTS" id="PR00039">
    <property type="entry name" value="HTHLYSR"/>
</dbReference>
<dbReference type="InterPro" id="IPR058163">
    <property type="entry name" value="LysR-type_TF_proteobact-type"/>
</dbReference>
<dbReference type="GO" id="GO:0003700">
    <property type="term" value="F:DNA-binding transcription factor activity"/>
    <property type="evidence" value="ECO:0007669"/>
    <property type="project" value="InterPro"/>
</dbReference>
<dbReference type="Pfam" id="PF00126">
    <property type="entry name" value="HTH_1"/>
    <property type="match status" value="1"/>
</dbReference>
<evidence type="ECO:0000259" key="5">
    <source>
        <dbReference type="PROSITE" id="PS50931"/>
    </source>
</evidence>
<evidence type="ECO:0000313" key="7">
    <source>
        <dbReference type="Proteomes" id="UP000592820"/>
    </source>
</evidence>
<accession>A0A7W8L189</accession>